<dbReference type="Proteomes" id="UP000586918">
    <property type="component" value="Unassembled WGS sequence"/>
</dbReference>
<dbReference type="InterPro" id="IPR001041">
    <property type="entry name" value="2Fe-2S_ferredoxin-type"/>
</dbReference>
<reference evidence="8 9" key="1">
    <citation type="submission" date="2020-04" db="EMBL/GenBank/DDBJ databases">
        <authorList>
            <person name="Klaysubun C."/>
            <person name="Duangmal K."/>
            <person name="Lipun K."/>
        </authorList>
    </citation>
    <scope>NUCLEOTIDE SEQUENCE [LARGE SCALE GENOMIC DNA]</scope>
    <source>
        <strain evidence="8 9">DSM 45300</strain>
    </source>
</reference>
<dbReference type="PROSITE" id="PS51085">
    <property type="entry name" value="2FE2S_FER_2"/>
    <property type="match status" value="1"/>
</dbReference>
<feature type="domain" description="2Fe-2S ferredoxin-type" evidence="7">
    <location>
        <begin position="2"/>
        <end position="105"/>
    </location>
</feature>
<keyword evidence="9" id="KW-1185">Reference proteome</keyword>
<evidence type="ECO:0000256" key="6">
    <source>
        <dbReference type="ARBA" id="ARBA00034078"/>
    </source>
</evidence>
<evidence type="ECO:0000313" key="9">
    <source>
        <dbReference type="Proteomes" id="UP000586918"/>
    </source>
</evidence>
<dbReference type="PANTHER" id="PTHR23426">
    <property type="entry name" value="FERREDOXIN/ADRENODOXIN"/>
    <property type="match status" value="1"/>
</dbReference>
<keyword evidence="5" id="KW-0411">Iron-sulfur</keyword>
<dbReference type="Gene3D" id="3.10.20.30">
    <property type="match status" value="1"/>
</dbReference>
<dbReference type="GO" id="GO:0046872">
    <property type="term" value="F:metal ion binding"/>
    <property type="evidence" value="ECO:0007669"/>
    <property type="project" value="UniProtKB-KW"/>
</dbReference>
<dbReference type="Pfam" id="PF00111">
    <property type="entry name" value="Fer2"/>
    <property type="match status" value="1"/>
</dbReference>
<comment type="cofactor">
    <cofactor evidence="6">
        <name>[2Fe-2S] cluster</name>
        <dbReference type="ChEBI" id="CHEBI:190135"/>
    </cofactor>
</comment>
<evidence type="ECO:0000256" key="3">
    <source>
        <dbReference type="ARBA" id="ARBA00022723"/>
    </source>
</evidence>
<dbReference type="SUPFAM" id="SSF54292">
    <property type="entry name" value="2Fe-2S ferredoxin-like"/>
    <property type="match status" value="1"/>
</dbReference>
<evidence type="ECO:0000259" key="7">
    <source>
        <dbReference type="PROSITE" id="PS51085"/>
    </source>
</evidence>
<protein>
    <submittedName>
        <fullName evidence="8">2Fe-2S iron-sulfur cluster binding domain-containing protein</fullName>
    </submittedName>
</protein>
<proteinExistence type="inferred from homology"/>
<evidence type="ECO:0000256" key="5">
    <source>
        <dbReference type="ARBA" id="ARBA00023014"/>
    </source>
</evidence>
<keyword evidence="3" id="KW-0479">Metal-binding</keyword>
<dbReference type="InterPro" id="IPR036010">
    <property type="entry name" value="2Fe-2S_ferredoxin-like_sf"/>
</dbReference>
<dbReference type="InterPro" id="IPR001055">
    <property type="entry name" value="Adrenodoxin-like"/>
</dbReference>
<keyword evidence="4" id="KW-0408">Iron</keyword>
<keyword evidence="2" id="KW-0001">2Fe-2S</keyword>
<dbReference type="GO" id="GO:0009055">
    <property type="term" value="F:electron transfer activity"/>
    <property type="evidence" value="ECO:0007669"/>
    <property type="project" value="TreeGrafter"/>
</dbReference>
<dbReference type="InterPro" id="IPR012675">
    <property type="entry name" value="Beta-grasp_dom_sf"/>
</dbReference>
<organism evidence="8 9">
    <name type="scientific">Pseudonocardia bannensis</name>
    <dbReference type="NCBI Taxonomy" id="630973"/>
    <lineage>
        <taxon>Bacteria</taxon>
        <taxon>Bacillati</taxon>
        <taxon>Actinomycetota</taxon>
        <taxon>Actinomycetes</taxon>
        <taxon>Pseudonocardiales</taxon>
        <taxon>Pseudonocardiaceae</taxon>
        <taxon>Pseudonocardia</taxon>
    </lineage>
</organism>
<dbReference type="AlphaFoldDB" id="A0A848DSX8"/>
<evidence type="ECO:0000256" key="1">
    <source>
        <dbReference type="ARBA" id="ARBA00010914"/>
    </source>
</evidence>
<evidence type="ECO:0000256" key="4">
    <source>
        <dbReference type="ARBA" id="ARBA00023004"/>
    </source>
</evidence>
<comment type="caution">
    <text evidence="8">The sequence shown here is derived from an EMBL/GenBank/DDBJ whole genome shotgun (WGS) entry which is preliminary data.</text>
</comment>
<accession>A0A848DSX8</accession>
<dbReference type="PANTHER" id="PTHR23426:SF65">
    <property type="entry name" value="FERREDOXIN-2, MITOCHONDRIAL"/>
    <property type="match status" value="1"/>
</dbReference>
<sequence length="106" mass="11294">MAKITYVEYDGTEHVVDVPVGTSVMKGAIGNNIPGIDAECGGNRSCATCHIHGGVQWRDKVEEAKEAEQALLEYADGVDEDSRLSCQILVTAELDGLVVTMPESQG</sequence>
<dbReference type="EMBL" id="JAAXKZ010000218">
    <property type="protein sequence ID" value="NMH95589.1"/>
    <property type="molecule type" value="Genomic_DNA"/>
</dbReference>
<comment type="similarity">
    <text evidence="1">Belongs to the adrenodoxin/putidaredoxin family.</text>
</comment>
<dbReference type="GO" id="GO:0051537">
    <property type="term" value="F:2 iron, 2 sulfur cluster binding"/>
    <property type="evidence" value="ECO:0007669"/>
    <property type="project" value="UniProtKB-KW"/>
</dbReference>
<dbReference type="PRINTS" id="PR00355">
    <property type="entry name" value="ADRENODOXIN"/>
</dbReference>
<gene>
    <name evidence="8" type="ORF">HF519_29435</name>
</gene>
<dbReference type="GO" id="GO:0140647">
    <property type="term" value="P:P450-containing electron transport chain"/>
    <property type="evidence" value="ECO:0007669"/>
    <property type="project" value="InterPro"/>
</dbReference>
<evidence type="ECO:0000313" key="8">
    <source>
        <dbReference type="EMBL" id="NMH95589.1"/>
    </source>
</evidence>
<dbReference type="GO" id="GO:0005829">
    <property type="term" value="C:cytosol"/>
    <property type="evidence" value="ECO:0007669"/>
    <property type="project" value="TreeGrafter"/>
</dbReference>
<name>A0A848DSX8_9PSEU</name>
<evidence type="ECO:0000256" key="2">
    <source>
        <dbReference type="ARBA" id="ARBA00022714"/>
    </source>
</evidence>